<dbReference type="InterPro" id="IPR050100">
    <property type="entry name" value="TRAFAC_GTPase_members"/>
</dbReference>
<dbReference type="CDD" id="cd01883">
    <property type="entry name" value="EF1_alpha"/>
    <property type="match status" value="1"/>
</dbReference>
<organism evidence="15 16">
    <name type="scientific">Rhizophlyctis rosea</name>
    <dbReference type="NCBI Taxonomy" id="64517"/>
    <lineage>
        <taxon>Eukaryota</taxon>
        <taxon>Fungi</taxon>
        <taxon>Fungi incertae sedis</taxon>
        <taxon>Chytridiomycota</taxon>
        <taxon>Chytridiomycota incertae sedis</taxon>
        <taxon>Chytridiomycetes</taxon>
        <taxon>Rhizophlyctidales</taxon>
        <taxon>Rhizophlyctidaceae</taxon>
        <taxon>Rhizophlyctis</taxon>
    </lineage>
</organism>
<dbReference type="InterPro" id="IPR054696">
    <property type="entry name" value="GTP-eEF1A_C"/>
</dbReference>
<dbReference type="NCBIfam" id="TIGR00307">
    <property type="entry name" value="eS8"/>
    <property type="match status" value="1"/>
</dbReference>
<keyword evidence="5" id="KW-0597">Phosphoprotein</keyword>
<dbReference type="GO" id="GO:0000288">
    <property type="term" value="P:nuclear-transcribed mRNA catabolic process, deadenylation-dependent decay"/>
    <property type="evidence" value="ECO:0007669"/>
    <property type="project" value="InterPro"/>
</dbReference>
<feature type="compositionally biased region" description="Pro residues" evidence="13">
    <location>
        <begin position="178"/>
        <end position="193"/>
    </location>
</feature>
<keyword evidence="11 12" id="KW-0687">Ribonucleoprotein</keyword>
<dbReference type="GO" id="GO:0005840">
    <property type="term" value="C:ribosome"/>
    <property type="evidence" value="ECO:0007669"/>
    <property type="project" value="UniProtKB-KW"/>
</dbReference>
<dbReference type="GO" id="GO:0002184">
    <property type="term" value="P:cytoplasmic translational termination"/>
    <property type="evidence" value="ECO:0007669"/>
    <property type="project" value="UniProtKB-ARBA"/>
</dbReference>
<dbReference type="Pfam" id="PF01201">
    <property type="entry name" value="Ribosomal_S8e"/>
    <property type="match status" value="1"/>
</dbReference>
<evidence type="ECO:0000256" key="4">
    <source>
        <dbReference type="ARBA" id="ARBA00022490"/>
    </source>
</evidence>
<proteinExistence type="inferred from homology"/>
<evidence type="ECO:0000256" key="11">
    <source>
        <dbReference type="ARBA" id="ARBA00023274"/>
    </source>
</evidence>
<keyword evidence="9 12" id="KW-0689">Ribosomal protein</keyword>
<evidence type="ECO:0000256" key="10">
    <source>
        <dbReference type="ARBA" id="ARBA00023134"/>
    </source>
</evidence>
<feature type="region of interest" description="Disordered" evidence="13">
    <location>
        <begin position="1"/>
        <end position="43"/>
    </location>
</feature>
<dbReference type="Pfam" id="PF03144">
    <property type="entry name" value="GTP_EFTU_D2"/>
    <property type="match status" value="1"/>
</dbReference>
<keyword evidence="8" id="KW-0648">Protein biosynthesis</keyword>
<comment type="similarity">
    <text evidence="2 12">Belongs to the eukaryotic ribosomal protein eS8 family.</text>
</comment>
<feature type="compositionally biased region" description="Basic and acidic residues" evidence="13">
    <location>
        <begin position="206"/>
        <end position="215"/>
    </location>
</feature>
<accession>A0AAD5X2E1</accession>
<dbReference type="Pfam" id="PF00009">
    <property type="entry name" value="GTP_EFTU"/>
    <property type="match status" value="1"/>
</dbReference>
<dbReference type="EMBL" id="JADGJD010000266">
    <property type="protein sequence ID" value="KAJ3052780.1"/>
    <property type="molecule type" value="Genomic_DNA"/>
</dbReference>
<dbReference type="PROSITE" id="PS01193">
    <property type="entry name" value="RIBOSOMAL_S8E"/>
    <property type="match status" value="1"/>
</dbReference>
<keyword evidence="7" id="KW-0547">Nucleotide-binding</keyword>
<dbReference type="Gene3D" id="3.40.50.300">
    <property type="entry name" value="P-loop containing nucleotide triphosphate hydrolases"/>
    <property type="match status" value="1"/>
</dbReference>
<dbReference type="CDD" id="cd11380">
    <property type="entry name" value="Ribosomal_S8e_like"/>
    <property type="match status" value="1"/>
</dbReference>
<dbReference type="Proteomes" id="UP001212841">
    <property type="component" value="Unassembled WGS sequence"/>
</dbReference>
<dbReference type="InterPro" id="IPR009001">
    <property type="entry name" value="Transl_elong_EF1A/Init_IF2_C"/>
</dbReference>
<keyword evidence="6" id="KW-0677">Repeat</keyword>
<evidence type="ECO:0000256" key="7">
    <source>
        <dbReference type="ARBA" id="ARBA00022741"/>
    </source>
</evidence>
<evidence type="ECO:0000313" key="16">
    <source>
        <dbReference type="Proteomes" id="UP001212841"/>
    </source>
</evidence>
<dbReference type="SUPFAM" id="SSF50447">
    <property type="entry name" value="Translation proteins"/>
    <property type="match status" value="1"/>
</dbReference>
<dbReference type="FunFam" id="1.10.168.20:FF:000001">
    <property type="entry name" value="40S ribosomal protein S8"/>
    <property type="match status" value="1"/>
</dbReference>
<dbReference type="GO" id="GO:1990904">
    <property type="term" value="C:ribonucleoprotein complex"/>
    <property type="evidence" value="ECO:0007669"/>
    <property type="project" value="UniProtKB-KW"/>
</dbReference>
<feature type="compositionally biased region" description="Basic and acidic residues" evidence="13">
    <location>
        <begin position="225"/>
        <end position="248"/>
    </location>
</feature>
<evidence type="ECO:0000256" key="13">
    <source>
        <dbReference type="SAM" id="MobiDB-lite"/>
    </source>
</evidence>
<keyword evidence="4" id="KW-0963">Cytoplasm</keyword>
<dbReference type="GO" id="GO:0005829">
    <property type="term" value="C:cytosol"/>
    <property type="evidence" value="ECO:0007669"/>
    <property type="project" value="GOC"/>
</dbReference>
<keyword evidence="16" id="KW-1185">Reference proteome</keyword>
<comment type="subcellular location">
    <subcellularLocation>
        <location evidence="1">Cytoplasm</location>
    </subcellularLocation>
</comment>
<dbReference type="GO" id="GO:0003747">
    <property type="term" value="F:translation release factor activity"/>
    <property type="evidence" value="ECO:0007669"/>
    <property type="project" value="InterPro"/>
</dbReference>
<dbReference type="AlphaFoldDB" id="A0AAD5X2E1"/>
<dbReference type="PRINTS" id="PR01343">
    <property type="entry name" value="YEASTERF"/>
</dbReference>
<dbReference type="SUPFAM" id="SSF52540">
    <property type="entry name" value="P-loop containing nucleoside triphosphate hydrolases"/>
    <property type="match status" value="1"/>
</dbReference>
<dbReference type="InterPro" id="IPR001047">
    <property type="entry name" value="Ribosomal_eS8"/>
</dbReference>
<feature type="compositionally biased region" description="Low complexity" evidence="13">
    <location>
        <begin position="97"/>
        <end position="153"/>
    </location>
</feature>
<gene>
    <name evidence="15" type="primary">SUP35</name>
    <name evidence="15" type="ORF">HK097_005679</name>
</gene>
<feature type="compositionally biased region" description="Acidic residues" evidence="13">
    <location>
        <begin position="259"/>
        <end position="268"/>
    </location>
</feature>
<dbReference type="GO" id="GO:0003735">
    <property type="term" value="F:structural constituent of ribosome"/>
    <property type="evidence" value="ECO:0007669"/>
    <property type="project" value="InterPro"/>
</dbReference>
<dbReference type="InterPro" id="IPR027417">
    <property type="entry name" value="P-loop_NTPase"/>
</dbReference>
<dbReference type="InterPro" id="IPR003285">
    <property type="entry name" value="Sup35"/>
</dbReference>
<reference evidence="15" key="1">
    <citation type="submission" date="2020-05" db="EMBL/GenBank/DDBJ databases">
        <title>Phylogenomic resolution of chytrid fungi.</title>
        <authorList>
            <person name="Stajich J.E."/>
            <person name="Amses K."/>
            <person name="Simmons R."/>
            <person name="Seto K."/>
            <person name="Myers J."/>
            <person name="Bonds A."/>
            <person name="Quandt C.A."/>
            <person name="Barry K."/>
            <person name="Liu P."/>
            <person name="Grigoriev I."/>
            <person name="Longcore J.E."/>
            <person name="James T.Y."/>
        </authorList>
    </citation>
    <scope>NUCLEOTIDE SEQUENCE</scope>
    <source>
        <strain evidence="15">JEL0318</strain>
    </source>
</reference>
<dbReference type="InterPro" id="IPR004161">
    <property type="entry name" value="EFTu-like_2"/>
</dbReference>
<evidence type="ECO:0000259" key="14">
    <source>
        <dbReference type="PROSITE" id="PS51722"/>
    </source>
</evidence>
<evidence type="ECO:0000256" key="6">
    <source>
        <dbReference type="ARBA" id="ARBA00022737"/>
    </source>
</evidence>
<dbReference type="PANTHER" id="PTHR23115">
    <property type="entry name" value="TRANSLATION FACTOR"/>
    <property type="match status" value="1"/>
</dbReference>
<dbReference type="CDD" id="cd04089">
    <property type="entry name" value="eRF3_II"/>
    <property type="match status" value="1"/>
</dbReference>
<feature type="region of interest" description="Disordered" evidence="13">
    <location>
        <begin position="820"/>
        <end position="842"/>
    </location>
</feature>
<dbReference type="CDD" id="cd03704">
    <property type="entry name" value="eRF3_C_III"/>
    <property type="match status" value="1"/>
</dbReference>
<dbReference type="Gene3D" id="2.40.30.10">
    <property type="entry name" value="Translation factors"/>
    <property type="match status" value="2"/>
</dbReference>
<dbReference type="GO" id="GO:0005525">
    <property type="term" value="F:GTP binding"/>
    <property type="evidence" value="ECO:0007669"/>
    <property type="project" value="UniProtKB-KW"/>
</dbReference>
<dbReference type="InterPro" id="IPR009000">
    <property type="entry name" value="Transl_B-barrel_sf"/>
</dbReference>
<comment type="caution">
    <text evidence="15">The sequence shown here is derived from an EMBL/GenBank/DDBJ whole genome shotgun (WGS) entry which is preliminary data.</text>
</comment>
<feature type="region of interest" description="Disordered" evidence="13">
    <location>
        <begin position="97"/>
        <end position="268"/>
    </location>
</feature>
<evidence type="ECO:0000256" key="5">
    <source>
        <dbReference type="ARBA" id="ARBA00022553"/>
    </source>
</evidence>
<sequence>MSHTPESWEDQQDLPQQFQNMNVNNGQSRPNPGGGGGPAFQFNSYNLGAAEFVPSWETPAQPSYQPQQQQGYYQPQYQAYQAPQYQAYQTPQEYQAYQAPQQQAYRAPQHSQGRQQQYQAYQAPRDNRPQQQAYQAPRQQAYQAPQQRQQQAYVPPKEKQPQAYVAPTANKANEKPAPKPAPAPASAPVPAPVPATASAPVAPEVSAEKPAEKAAEPAPSAPAEAPKEAPKPKAAKEAPKEASKEAPKEIVAPPSALTVEEEYNEEDFKDDGKEHLNIVFIGHVDAGKSTMGGHLLFLTGMVDKRTMEKYEREAKELGRESWYLSWALDLNQEERNKGKTTEYGRGYFETEKRRFTILDAPGHKNFVPSMIGGASQADVGVLVLSARKGEFETGFEKGGQTREHAMLAKTAGVKRLIVVVNKMDDPTVQWSKERYDECTGKIVPFLKQVGYNPKTDVDMMPVSGFTGANLKDRLDPKVCDWYSGPPLIELLNTMELSDRGFNRPFMMPISDKFKEMGTLVMGKVESGRVKKGQQVMIMPNRQITEVSTIYSAEDAEVNFAKSGDNVRIRLKGVEEDDVMSGFVLCGTKNPVHAVTKFDAQLAIVEYKSIMCAGYTAVMHAHAIAEEVTLTALLHNVDKKTGKKSKTPPMFVKQGGVIIARVETTQPICLETYADYPQLGRFTLRDEGISRDSRHKRSATGAKRAQIRKKRKFELGRQSANTRIGTKRVHVVRVRGGNLKFRALRLEAGNFAWSSESVTRKARIIKVVYNASNNELVRTNTLVKGAIIEIDAAPFRQWYESHYALPIGRRKQQKGEAAAAEGEDALHKKRSNHVTRKVEGRKGDSKVDQALADQFAAGRVFAKISSRPGQSGRSDGYILEGKELEFYTRRIRAKKA</sequence>
<evidence type="ECO:0000256" key="1">
    <source>
        <dbReference type="ARBA" id="ARBA00004496"/>
    </source>
</evidence>
<dbReference type="InterPro" id="IPR042563">
    <property type="entry name" value="Ribosomal_protein_eS8_euk"/>
</dbReference>
<dbReference type="Gene3D" id="1.10.168.20">
    <property type="entry name" value="Ribosomal protein S8e, subdomain"/>
    <property type="match status" value="1"/>
</dbReference>
<feature type="compositionally biased region" description="Polar residues" evidence="13">
    <location>
        <begin position="13"/>
        <end position="23"/>
    </location>
</feature>
<comment type="similarity">
    <text evidence="3">Belongs to the TRAFAC class translation factor GTPase superfamily. Classic translation factor GTPase family. EF-Tu/EF-1A subfamily.</text>
</comment>
<name>A0AAD5X2E1_9FUNG</name>
<evidence type="ECO:0000256" key="3">
    <source>
        <dbReference type="ARBA" id="ARBA00007249"/>
    </source>
</evidence>
<dbReference type="PROSITE" id="PS51722">
    <property type="entry name" value="G_TR_2"/>
    <property type="match status" value="1"/>
</dbReference>
<keyword evidence="10" id="KW-0342">GTP-binding</keyword>
<evidence type="ECO:0000256" key="9">
    <source>
        <dbReference type="ARBA" id="ARBA00022980"/>
    </source>
</evidence>
<evidence type="ECO:0000256" key="2">
    <source>
        <dbReference type="ARBA" id="ARBA00005257"/>
    </source>
</evidence>
<dbReference type="SUPFAM" id="SSF50465">
    <property type="entry name" value="EF-Tu/eEF-1alpha/eIF2-gamma C-terminal domain"/>
    <property type="match status" value="1"/>
</dbReference>
<dbReference type="FunFam" id="3.40.50.300:FF:000503">
    <property type="entry name" value="Peptide chain release factor subunit 3"/>
    <property type="match status" value="1"/>
</dbReference>
<feature type="domain" description="Tr-type G" evidence="14">
    <location>
        <begin position="273"/>
        <end position="499"/>
    </location>
</feature>
<dbReference type="Pfam" id="PF22594">
    <property type="entry name" value="GTP-eEF1A_C"/>
    <property type="match status" value="1"/>
</dbReference>
<protein>
    <recommendedName>
        <fullName evidence="12">40S ribosomal protein S8</fullName>
    </recommendedName>
</protein>
<dbReference type="InterPro" id="IPR022309">
    <property type="entry name" value="Ribosomal_Se8/biogenesis_NSA2"/>
</dbReference>
<dbReference type="InterPro" id="IPR000795">
    <property type="entry name" value="T_Tr_GTP-bd_dom"/>
</dbReference>
<dbReference type="GO" id="GO:0003924">
    <property type="term" value="F:GTPase activity"/>
    <property type="evidence" value="ECO:0007669"/>
    <property type="project" value="InterPro"/>
</dbReference>
<dbReference type="FunFam" id="3.10.290.70:FF:000001">
    <property type="entry name" value="40S ribosomal protein S8"/>
    <property type="match status" value="1"/>
</dbReference>
<dbReference type="Gene3D" id="3.10.290.70">
    <property type="match status" value="1"/>
</dbReference>
<evidence type="ECO:0000256" key="8">
    <source>
        <dbReference type="ARBA" id="ARBA00022917"/>
    </source>
</evidence>
<evidence type="ECO:0000313" key="15">
    <source>
        <dbReference type="EMBL" id="KAJ3052780.1"/>
    </source>
</evidence>
<dbReference type="FunFam" id="2.40.30.10:FF:000020">
    <property type="entry name" value="Translation elongation factor EF-1"/>
    <property type="match status" value="1"/>
</dbReference>
<dbReference type="InterPro" id="IPR018283">
    <property type="entry name" value="Ribosomal_eS8_CS"/>
</dbReference>
<evidence type="ECO:0000256" key="12">
    <source>
        <dbReference type="RuleBase" id="RU000669"/>
    </source>
</evidence>
<feature type="compositionally biased region" description="Low complexity" evidence="13">
    <location>
        <begin position="194"/>
        <end position="205"/>
    </location>
</feature>
<dbReference type="PRINTS" id="PR00315">
    <property type="entry name" value="ELONGATNFCT"/>
</dbReference>